<dbReference type="Gene3D" id="3.20.20.450">
    <property type="entry name" value="EAL domain"/>
    <property type="match status" value="1"/>
</dbReference>
<dbReference type="Proteomes" id="UP000027936">
    <property type="component" value="Unassembled WGS sequence"/>
</dbReference>
<name>A0A072NJU6_SCHAZ</name>
<dbReference type="InterPro" id="IPR035919">
    <property type="entry name" value="EAL_sf"/>
</dbReference>
<reference evidence="2 3" key="1">
    <citation type="submission" date="2014-04" db="EMBL/GenBank/DDBJ databases">
        <title>Draft genome sequence of Bacillus azotoformans MEV2011, a (co-) denitrifying strain unable to grow in the presence of oxygen.</title>
        <authorList>
            <person name="Nielsen M."/>
            <person name="Schreiber L."/>
            <person name="Finster K."/>
            <person name="Schramm A."/>
        </authorList>
    </citation>
    <scope>NUCLEOTIDE SEQUENCE [LARGE SCALE GENOMIC DNA]</scope>
    <source>
        <strain evidence="2 3">MEV2011</strain>
    </source>
</reference>
<dbReference type="SUPFAM" id="SSF141868">
    <property type="entry name" value="EAL domain-like"/>
    <property type="match status" value="1"/>
</dbReference>
<dbReference type="PANTHER" id="PTHR33121">
    <property type="entry name" value="CYCLIC DI-GMP PHOSPHODIESTERASE PDEF"/>
    <property type="match status" value="1"/>
</dbReference>
<evidence type="ECO:0000259" key="1">
    <source>
        <dbReference type="PROSITE" id="PS50883"/>
    </source>
</evidence>
<dbReference type="AlphaFoldDB" id="A0A072NJU6"/>
<dbReference type="PROSITE" id="PS50883">
    <property type="entry name" value="EAL"/>
    <property type="match status" value="1"/>
</dbReference>
<sequence length="239" mass="27897">MKTKSLLNNLIDQNQFEHYFQPIYNLNDNSSIGGEFLLRTNMGSPDFIFSEAKKTNRLYDLDTKSIHKALTSSHFINRRFMKKELKLFINVFPSTLINKTFPTFLNDIFTKFKESCQHIIFEINETDTFDLNLLFERVKLLKEYGFSIALDDVGKGWPSMQSIIEFEPNYIKLDRYFSKNLEKSVNKQDMIKSVLSYCDNTNVNLVLEGIENEESLNTARDIGVRMAQGYYLGMPEKIN</sequence>
<dbReference type="PATRIC" id="fig|1348973.3.peg.3449"/>
<dbReference type="InterPro" id="IPR001633">
    <property type="entry name" value="EAL_dom"/>
</dbReference>
<dbReference type="SMART" id="SM00052">
    <property type="entry name" value="EAL"/>
    <property type="match status" value="1"/>
</dbReference>
<comment type="caution">
    <text evidence="2">The sequence shown here is derived from an EMBL/GenBank/DDBJ whole genome shotgun (WGS) entry which is preliminary data.</text>
</comment>
<dbReference type="OrthoDB" id="581425at2"/>
<proteinExistence type="predicted"/>
<dbReference type="PANTHER" id="PTHR33121:SF76">
    <property type="entry name" value="SIGNALING PROTEIN"/>
    <property type="match status" value="1"/>
</dbReference>
<gene>
    <name evidence="2" type="ORF">M670_03572</name>
</gene>
<dbReference type="CDD" id="cd01948">
    <property type="entry name" value="EAL"/>
    <property type="match status" value="1"/>
</dbReference>
<organism evidence="2 3">
    <name type="scientific">Schinkia azotoformans MEV2011</name>
    <dbReference type="NCBI Taxonomy" id="1348973"/>
    <lineage>
        <taxon>Bacteria</taxon>
        <taxon>Bacillati</taxon>
        <taxon>Bacillota</taxon>
        <taxon>Bacilli</taxon>
        <taxon>Bacillales</taxon>
        <taxon>Bacillaceae</taxon>
        <taxon>Calidifontibacillus/Schinkia group</taxon>
        <taxon>Schinkia</taxon>
    </lineage>
</organism>
<evidence type="ECO:0000313" key="2">
    <source>
        <dbReference type="EMBL" id="KEF37153.1"/>
    </source>
</evidence>
<dbReference type="InterPro" id="IPR050706">
    <property type="entry name" value="Cyclic-di-GMP_PDE-like"/>
</dbReference>
<feature type="domain" description="EAL" evidence="1">
    <location>
        <begin position="1"/>
        <end position="239"/>
    </location>
</feature>
<accession>A0A072NJU6</accession>
<dbReference type="RefSeq" id="WP_035197161.1">
    <property type="nucleotide sequence ID" value="NZ_JJRY01000017.1"/>
</dbReference>
<dbReference type="EMBL" id="JJRY01000017">
    <property type="protein sequence ID" value="KEF37153.1"/>
    <property type="molecule type" value="Genomic_DNA"/>
</dbReference>
<protein>
    <submittedName>
        <fullName evidence="2">EAL domain-containing protein</fullName>
    </submittedName>
</protein>
<dbReference type="GO" id="GO:0071111">
    <property type="term" value="F:cyclic-guanylate-specific phosphodiesterase activity"/>
    <property type="evidence" value="ECO:0007669"/>
    <property type="project" value="InterPro"/>
</dbReference>
<dbReference type="Pfam" id="PF00563">
    <property type="entry name" value="EAL"/>
    <property type="match status" value="1"/>
</dbReference>
<evidence type="ECO:0000313" key="3">
    <source>
        <dbReference type="Proteomes" id="UP000027936"/>
    </source>
</evidence>